<proteinExistence type="predicted"/>
<dbReference type="Proteomes" id="UP000266644">
    <property type="component" value="Unassembled WGS sequence"/>
</dbReference>
<sequence>MCNHKFKDNITRHCNWDIVFSEKQATKLPHDSKGECIFHSGDLQWKRDNNFTKWLIHLISILDKNDNTDDVIELDDIILVGDTLLDNLNQKYKFRTNTNDDVYCALFKKILCGKYIVLRNATYKDPIIMERCFFKLDLILTDCIFLKGIFVNHLTIGQDLQILNCHFKNNIVTDSNNTIYDSWYINNSIFDGDISFSGITINDRSIIDDNTFSHVTSNTNFNCCFRSGIEFRNNKSTSLGFDNCNFYYDSIFCDLELSGPFQMIQPKIGGHVKFIGNERKILFNSETTIEIDIDSFEENGLVTFDYCNLIDLGTVFITNCRELEAEEKIRILPSCKVERLTVMHVYKPCKEINSNIIEDMAHIVTRYFRHWHSIDLSVNIIRNWAESWIKVVFKTTDNISEEKFNSLLHEFPTTVCTPSDNSSESEDIKRAFISLIYRLSNCKNISDSEKTDILTLNFTTNIMTENINLEQSQVGLVVSGTGHNIQGNNIKQTYQSCSTMDFNEIKKELEKLEQEVRNNPTAGIINIEQLEKLKEAGNQKNETLLMQYLKMLPGAFLKFTKDIGANLLAGLFLKAIEL</sequence>
<accession>A0A396BPN1</accession>
<protein>
    <submittedName>
        <fullName evidence="1">Uncharacterized protein</fullName>
    </submittedName>
</protein>
<organism evidence="1 2">
    <name type="scientific">Bacteroides fragilis</name>
    <dbReference type="NCBI Taxonomy" id="817"/>
    <lineage>
        <taxon>Bacteria</taxon>
        <taxon>Pseudomonadati</taxon>
        <taxon>Bacteroidota</taxon>
        <taxon>Bacteroidia</taxon>
        <taxon>Bacteroidales</taxon>
        <taxon>Bacteroidaceae</taxon>
        <taxon>Bacteroides</taxon>
    </lineage>
</organism>
<dbReference type="AlphaFoldDB" id="A0A396BPN1"/>
<evidence type="ECO:0000313" key="1">
    <source>
        <dbReference type="EMBL" id="RHH07934.1"/>
    </source>
</evidence>
<gene>
    <name evidence="1" type="ORF">DW228_18550</name>
</gene>
<comment type="caution">
    <text evidence="1">The sequence shown here is derived from an EMBL/GenBank/DDBJ whole genome shotgun (WGS) entry which is preliminary data.</text>
</comment>
<evidence type="ECO:0000313" key="2">
    <source>
        <dbReference type="Proteomes" id="UP000266644"/>
    </source>
</evidence>
<name>A0A396BPN1_BACFG</name>
<reference evidence="1 2" key="1">
    <citation type="submission" date="2018-08" db="EMBL/GenBank/DDBJ databases">
        <title>A genome reference for cultivated species of the human gut microbiota.</title>
        <authorList>
            <person name="Zou Y."/>
            <person name="Xue W."/>
            <person name="Luo G."/>
        </authorList>
    </citation>
    <scope>NUCLEOTIDE SEQUENCE [LARGE SCALE GENOMIC DNA]</scope>
    <source>
        <strain evidence="1 2">AM18-6</strain>
    </source>
</reference>
<dbReference type="EMBL" id="QRJE01000032">
    <property type="protein sequence ID" value="RHH07934.1"/>
    <property type="molecule type" value="Genomic_DNA"/>
</dbReference>